<dbReference type="Proteomes" id="UP000184267">
    <property type="component" value="Unassembled WGS sequence"/>
</dbReference>
<feature type="compositionally biased region" description="Acidic residues" evidence="1">
    <location>
        <begin position="464"/>
        <end position="482"/>
    </location>
</feature>
<evidence type="ECO:0000313" key="3">
    <source>
        <dbReference type="Proteomes" id="UP000184267"/>
    </source>
</evidence>
<evidence type="ECO:0008006" key="4">
    <source>
        <dbReference type="Google" id="ProtNLM"/>
    </source>
</evidence>
<feature type="region of interest" description="Disordered" evidence="1">
    <location>
        <begin position="453"/>
        <end position="494"/>
    </location>
</feature>
<keyword evidence="3" id="KW-1185">Reference proteome</keyword>
<proteinExistence type="predicted"/>
<evidence type="ECO:0000256" key="1">
    <source>
        <dbReference type="SAM" id="MobiDB-lite"/>
    </source>
</evidence>
<organism evidence="2 3">
    <name type="scientific">Trametes pubescens</name>
    <name type="common">White-rot fungus</name>
    <dbReference type="NCBI Taxonomy" id="154538"/>
    <lineage>
        <taxon>Eukaryota</taxon>
        <taxon>Fungi</taxon>
        <taxon>Dikarya</taxon>
        <taxon>Basidiomycota</taxon>
        <taxon>Agaricomycotina</taxon>
        <taxon>Agaricomycetes</taxon>
        <taxon>Polyporales</taxon>
        <taxon>Polyporaceae</taxon>
        <taxon>Trametes</taxon>
    </lineage>
</organism>
<reference evidence="2 3" key="1">
    <citation type="submission" date="2016-10" db="EMBL/GenBank/DDBJ databases">
        <title>Genome sequence of the basidiomycete white-rot fungus Trametes pubescens.</title>
        <authorList>
            <person name="Makela M.R."/>
            <person name="Granchi Z."/>
            <person name="Peng M."/>
            <person name="De Vries R.P."/>
            <person name="Grigoriev I."/>
            <person name="Riley R."/>
            <person name="Hilden K."/>
        </authorList>
    </citation>
    <scope>NUCLEOTIDE SEQUENCE [LARGE SCALE GENOMIC DNA]</scope>
    <source>
        <strain evidence="2 3">FBCC735</strain>
    </source>
</reference>
<sequence>MADLLSALPVELLCIIGHTSAHSDLPALLLANKALNEHLTPTLYASVNTEYYNHARFCVRTLSAEPSTLAFGRDLAALVRSFSLRYEYYGNPTGKAKLARLLPRAVGRMTGLQHFTLVANNMCTPNVCAALARSAAPTLRSLTIKTDVPSGWADGSDAGVLRDVRTVFPELNSISLTLGKKEEVPWFDFLERILTSGAGRLYNLSLKVYSASLLSLLPRHTVTWAHLQELELSLLDVPLDAFSFTPNVRKLTLSQPVEADALAQLVLPPSAFPALEVLVCPFQLLPLFLPENAQTQRPIRTVRLNEASYDEAGGDGGFSRYGYPQWDELLEVLACLPRSTGPVTDLSFYVDWFDAGAFGEDLAPYAATWERLLVVLHQGPGRESAIATFGETLFAHAPRLHTFLLSDAPMKADDFSMTFPRKRQLDWLEEWDEHPNALKKVAFTTDFVWTKTEDGWQAPPINEDSGDEDDDDEEEGEDDGAVESDGSAIMVEFN</sequence>
<dbReference type="STRING" id="154538.A0A1M2W3M4"/>
<dbReference type="AlphaFoldDB" id="A0A1M2W3M4"/>
<gene>
    <name evidence="2" type="ORF">TRAPUB_8967</name>
</gene>
<dbReference type="EMBL" id="MNAD01000286">
    <property type="protein sequence ID" value="OJT14467.1"/>
    <property type="molecule type" value="Genomic_DNA"/>
</dbReference>
<dbReference type="OrthoDB" id="2743924at2759"/>
<protein>
    <recommendedName>
        <fullName evidence="4">F-box domain-containing protein</fullName>
    </recommendedName>
</protein>
<accession>A0A1M2W3M4</accession>
<dbReference type="OMA" id="DEHPNAL"/>
<evidence type="ECO:0000313" key="2">
    <source>
        <dbReference type="EMBL" id="OJT14467.1"/>
    </source>
</evidence>
<comment type="caution">
    <text evidence="2">The sequence shown here is derived from an EMBL/GenBank/DDBJ whole genome shotgun (WGS) entry which is preliminary data.</text>
</comment>
<name>A0A1M2W3M4_TRAPU</name>